<dbReference type="InterPro" id="IPR036230">
    <property type="entry name" value="LeuA_allosteric_dom_sf"/>
</dbReference>
<dbReference type="Gene3D" id="3.20.20.70">
    <property type="entry name" value="Aldolase class I"/>
    <property type="match status" value="1"/>
</dbReference>
<dbReference type="SUPFAM" id="SSF51569">
    <property type="entry name" value="Aldolase"/>
    <property type="match status" value="1"/>
</dbReference>
<dbReference type="Pfam" id="PF08502">
    <property type="entry name" value="LeuA_dimer"/>
    <property type="match status" value="1"/>
</dbReference>
<dbReference type="PANTHER" id="PTHR42880">
    <property type="entry name" value="HOMOCITRATE SYNTHASE"/>
    <property type="match status" value="1"/>
</dbReference>
<dbReference type="InterPro" id="IPR013709">
    <property type="entry name" value="2-isopropylmalate_synth_dimer"/>
</dbReference>
<protein>
    <submittedName>
        <fullName evidence="6">2-isopropylmalate synthase</fullName>
    </submittedName>
</protein>
<dbReference type="EMBL" id="NZEX01000117">
    <property type="protein sequence ID" value="MAH63832.1"/>
    <property type="molecule type" value="Genomic_DNA"/>
</dbReference>
<dbReference type="PROSITE" id="PS00816">
    <property type="entry name" value="AIPM_HOMOCIT_SYNTH_2"/>
    <property type="match status" value="1"/>
</dbReference>
<sequence length="517" mass="57349">MDLAGEHIYLMDTTLRDGEQTQGVSFTPSEKMNIAKALLQRVGVDRLEIASARISQGEQEAVENIAGWASSQGLLDRVEVLGFCDHKRSVDWIVNSGARVINLLTKGSENHCKNQLRKTLEEHAADIRLTVEYAQSRGLKVNIYLEDWSNGYRDKPEYVYNLMKYLEKLDIKHIMLPDTLGVLSPDEVFNSLKDMTSRFPWAPIDFHPHNDYGLATANCLYAVKAGIRNLHCTMNCLGERAGNVSLAEIAVVLRDKLGVHLSIDETSLVPVSEMIENFSGKRLATNSPVVGTDVFTQTSGIHADGDRKGGLYHNPIQPERFGRIRSYALGKMSGKASLVKNLEILGLQLSEENLRKVLERIVQLGDSKKNLTPADLPFIVTDVLDDNGNQRLRLEGCSIQSGLNLKSTASVCLSWDEKEYTEAGSGIGGYDAFMNAIKKILKRRQIICPDLVDYEIRIPRSGKTDALTEAVITWKMSERQLQTIGVDGDQVMAAVNATLKMLNLLMLQNQAKAESAA</sequence>
<dbReference type="InterPro" id="IPR000891">
    <property type="entry name" value="PYR_CT"/>
</dbReference>
<dbReference type="PANTHER" id="PTHR42880:SF1">
    <property type="entry name" value="ISOPROPYLMALATE_HOMOCITRATE_CITRAMALATE SYNTHASE FAMILY PROTEIN"/>
    <property type="match status" value="1"/>
</dbReference>
<dbReference type="SMART" id="SM00917">
    <property type="entry name" value="LeuA_dimer"/>
    <property type="match status" value="1"/>
</dbReference>
<dbReference type="PROSITE" id="PS00815">
    <property type="entry name" value="AIPM_HOMOCIT_SYNTH_1"/>
    <property type="match status" value="1"/>
</dbReference>
<gene>
    <name evidence="6" type="ORF">CMN54_10395</name>
</gene>
<evidence type="ECO:0000256" key="2">
    <source>
        <dbReference type="ARBA" id="ARBA00022679"/>
    </source>
</evidence>
<feature type="domain" description="Pyruvate carboxyltransferase" evidence="5">
    <location>
        <begin position="8"/>
        <end position="269"/>
    </location>
</feature>
<dbReference type="InterPro" id="IPR054691">
    <property type="entry name" value="LeuA/HCS_post-cat"/>
</dbReference>
<dbReference type="Pfam" id="PF22617">
    <property type="entry name" value="HCS_D2"/>
    <property type="match status" value="1"/>
</dbReference>
<accession>A0A2D6YL20</accession>
<reference evidence="7" key="1">
    <citation type="submission" date="2017-09" db="EMBL/GenBank/DDBJ databases">
        <title>The Reconstruction of 2,631 Draft Metagenome-Assembled Genomes from the Global Oceans.</title>
        <authorList>
            <person name="Tully B.J."/>
            <person name="Graham E.D."/>
            <person name="Heidelberg J.F."/>
        </authorList>
    </citation>
    <scope>NUCLEOTIDE SEQUENCE [LARGE SCALE GENOMIC DNA]</scope>
</reference>
<organism evidence="6 7">
    <name type="scientific">SAR324 cluster bacterium</name>
    <dbReference type="NCBI Taxonomy" id="2024889"/>
    <lineage>
        <taxon>Bacteria</taxon>
        <taxon>Deltaproteobacteria</taxon>
        <taxon>SAR324 cluster</taxon>
    </lineage>
</organism>
<evidence type="ECO:0000256" key="1">
    <source>
        <dbReference type="ARBA" id="ARBA00022605"/>
    </source>
</evidence>
<dbReference type="Proteomes" id="UP000226525">
    <property type="component" value="Unassembled WGS sequence"/>
</dbReference>
<evidence type="ECO:0000259" key="5">
    <source>
        <dbReference type="PROSITE" id="PS50991"/>
    </source>
</evidence>
<comment type="caution">
    <text evidence="6">The sequence shown here is derived from an EMBL/GenBank/DDBJ whole genome shotgun (WGS) entry which is preliminary data.</text>
</comment>
<dbReference type="GO" id="GO:0009098">
    <property type="term" value="P:L-leucine biosynthetic process"/>
    <property type="evidence" value="ECO:0007669"/>
    <property type="project" value="InterPro"/>
</dbReference>
<evidence type="ECO:0000256" key="3">
    <source>
        <dbReference type="ARBA" id="ARBA00023304"/>
    </source>
</evidence>
<dbReference type="SUPFAM" id="SSF110921">
    <property type="entry name" value="2-isopropylmalate synthase LeuA, allosteric (dimerisation) domain"/>
    <property type="match status" value="1"/>
</dbReference>
<dbReference type="InterPro" id="IPR013785">
    <property type="entry name" value="Aldolase_TIM"/>
</dbReference>
<dbReference type="PROSITE" id="PS50991">
    <property type="entry name" value="PYR_CT"/>
    <property type="match status" value="1"/>
</dbReference>
<comment type="similarity">
    <text evidence="4">Belongs to the alpha-IPM synthase/homocitrate synthase family.</text>
</comment>
<dbReference type="AlphaFoldDB" id="A0A2D6YL20"/>
<evidence type="ECO:0000256" key="4">
    <source>
        <dbReference type="RuleBase" id="RU003523"/>
    </source>
</evidence>
<evidence type="ECO:0000313" key="6">
    <source>
        <dbReference type="EMBL" id="MAH63832.1"/>
    </source>
</evidence>
<keyword evidence="2 4" id="KW-0808">Transferase</keyword>
<dbReference type="GO" id="GO:0003852">
    <property type="term" value="F:2-isopropylmalate synthase activity"/>
    <property type="evidence" value="ECO:0007669"/>
    <property type="project" value="InterPro"/>
</dbReference>
<dbReference type="Pfam" id="PF00682">
    <property type="entry name" value="HMGL-like"/>
    <property type="match status" value="1"/>
</dbReference>
<evidence type="ECO:0000313" key="7">
    <source>
        <dbReference type="Proteomes" id="UP000226525"/>
    </source>
</evidence>
<dbReference type="InterPro" id="IPR002034">
    <property type="entry name" value="AIPM/Hcit_synth_CS"/>
</dbReference>
<proteinExistence type="inferred from homology"/>
<keyword evidence="3" id="KW-0100">Branched-chain amino acid biosynthesis</keyword>
<dbReference type="Gene3D" id="3.30.160.740">
    <property type="match status" value="1"/>
</dbReference>
<keyword evidence="1" id="KW-0028">Amino-acid biosynthesis</keyword>
<dbReference type="Gene3D" id="3.30.160.340">
    <property type="match status" value="1"/>
</dbReference>
<name>A0A2D6YL20_9DELT</name>